<evidence type="ECO:0000256" key="1">
    <source>
        <dbReference type="ARBA" id="ARBA00022722"/>
    </source>
</evidence>
<comment type="caution">
    <text evidence="5">The sequence shown here is derived from an EMBL/GenBank/DDBJ whole genome shotgun (WGS) entry which is preliminary data.</text>
</comment>
<dbReference type="InterPro" id="IPR016071">
    <property type="entry name" value="Staphylococal_nuclease_OB-fold"/>
</dbReference>
<sequence length="178" mass="19328">MLAALLCLIVGVSDGDTLTARCPAANPAHPYQQVCVRLAEIDAPESRQAFGQRSKRHLSDLCFKADATIRPTATDHYGRTVARVECRGKDANLEQVKAGLAWAYTRYQTDAAFRAAEQAARVARVGLWSTQGTAAAPMAPWEFRQSNRPKSADATDCITGPKGGRYQLLPDGSKRYGC</sequence>
<evidence type="ECO:0000313" key="6">
    <source>
        <dbReference type="Proteomes" id="UP000271868"/>
    </source>
</evidence>
<evidence type="ECO:0000256" key="3">
    <source>
        <dbReference type="ARBA" id="ARBA00022801"/>
    </source>
</evidence>
<protein>
    <submittedName>
        <fullName evidence="5">Endonuclease YncB(Thermonuclease family)</fullName>
    </submittedName>
</protein>
<evidence type="ECO:0000256" key="2">
    <source>
        <dbReference type="ARBA" id="ARBA00022759"/>
    </source>
</evidence>
<dbReference type="Gene3D" id="2.40.50.90">
    <property type="match status" value="1"/>
</dbReference>
<reference evidence="5 6" key="1">
    <citation type="submission" date="2018-11" db="EMBL/GenBank/DDBJ databases">
        <title>Genomic Encyclopedia of Type Strains, Phase IV (KMG-IV): sequencing the most valuable type-strain genomes for metagenomic binning, comparative biology and taxonomic classification.</title>
        <authorList>
            <person name="Goeker M."/>
        </authorList>
    </citation>
    <scope>NUCLEOTIDE SEQUENCE [LARGE SCALE GENOMIC DNA]</scope>
    <source>
        <strain evidence="5 6">DSM 15985</strain>
    </source>
</reference>
<feature type="domain" description="TNase-like" evidence="4">
    <location>
        <begin position="3"/>
        <end position="130"/>
    </location>
</feature>
<dbReference type="InterPro" id="IPR035437">
    <property type="entry name" value="SNase_OB-fold_sf"/>
</dbReference>
<dbReference type="SUPFAM" id="SSF50199">
    <property type="entry name" value="Staphylococcal nuclease"/>
    <property type="match status" value="1"/>
</dbReference>
<evidence type="ECO:0000259" key="4">
    <source>
        <dbReference type="PROSITE" id="PS50830"/>
    </source>
</evidence>
<proteinExistence type="predicted"/>
<keyword evidence="2 5" id="KW-0255">Endonuclease</keyword>
<dbReference type="PANTHER" id="PTHR12302">
    <property type="entry name" value="EBNA2 BINDING PROTEIN P100"/>
    <property type="match status" value="1"/>
</dbReference>
<dbReference type="SMART" id="SM00318">
    <property type="entry name" value="SNc"/>
    <property type="match status" value="1"/>
</dbReference>
<accession>A0AAX1WQX4</accession>
<organism evidence="5 6">
    <name type="scientific">Diaphorobacter nitroreducens</name>
    <dbReference type="NCBI Taxonomy" id="164759"/>
    <lineage>
        <taxon>Bacteria</taxon>
        <taxon>Pseudomonadati</taxon>
        <taxon>Pseudomonadota</taxon>
        <taxon>Betaproteobacteria</taxon>
        <taxon>Burkholderiales</taxon>
        <taxon>Comamonadaceae</taxon>
        <taxon>Diaphorobacter</taxon>
    </lineage>
</organism>
<dbReference type="RefSeq" id="WP_123676669.1">
    <property type="nucleotide sequence ID" value="NZ_RJVL01000008.1"/>
</dbReference>
<keyword evidence="1" id="KW-0540">Nuclease</keyword>
<name>A0AAX1WQX4_9BURK</name>
<dbReference type="PROSITE" id="PS50830">
    <property type="entry name" value="TNASE_3"/>
    <property type="match status" value="1"/>
</dbReference>
<dbReference type="AlphaFoldDB" id="A0AAX1WQX4"/>
<evidence type="ECO:0000313" key="5">
    <source>
        <dbReference type="EMBL" id="ROR39659.1"/>
    </source>
</evidence>
<keyword evidence="3" id="KW-0378">Hydrolase</keyword>
<dbReference type="EMBL" id="RJVL01000008">
    <property type="protein sequence ID" value="ROR39659.1"/>
    <property type="molecule type" value="Genomic_DNA"/>
</dbReference>
<dbReference type="GO" id="GO:0004519">
    <property type="term" value="F:endonuclease activity"/>
    <property type="evidence" value="ECO:0007669"/>
    <property type="project" value="UniProtKB-KW"/>
</dbReference>
<dbReference type="Pfam" id="PF00565">
    <property type="entry name" value="SNase"/>
    <property type="match status" value="1"/>
</dbReference>
<keyword evidence="6" id="KW-1185">Reference proteome</keyword>
<gene>
    <name evidence="5" type="ORF">EDC60_3154</name>
</gene>
<dbReference type="Proteomes" id="UP000271868">
    <property type="component" value="Unassembled WGS sequence"/>
</dbReference>
<dbReference type="GO" id="GO:0016787">
    <property type="term" value="F:hydrolase activity"/>
    <property type="evidence" value="ECO:0007669"/>
    <property type="project" value="UniProtKB-KW"/>
</dbReference>
<dbReference type="PANTHER" id="PTHR12302:SF3">
    <property type="entry name" value="SERINE_THREONINE-PROTEIN KINASE 31"/>
    <property type="match status" value="1"/>
</dbReference>